<evidence type="ECO:0008006" key="3">
    <source>
        <dbReference type="Google" id="ProtNLM"/>
    </source>
</evidence>
<dbReference type="OrthoDB" id="9795498at2"/>
<keyword evidence="2" id="KW-1185">Reference proteome</keyword>
<protein>
    <recommendedName>
        <fullName evidence="3">Methyltransferase</fullName>
    </recommendedName>
</protein>
<dbReference type="Gene3D" id="3.40.50.150">
    <property type="entry name" value="Vaccinia Virus protein VP39"/>
    <property type="match status" value="1"/>
</dbReference>
<gene>
    <name evidence="1" type="ORF">A6A04_08615</name>
</gene>
<accession>A0A178M6T0</accession>
<dbReference type="SUPFAM" id="SSF53335">
    <property type="entry name" value="S-adenosyl-L-methionine-dependent methyltransferases"/>
    <property type="match status" value="1"/>
</dbReference>
<dbReference type="RefSeq" id="WP_068495732.1">
    <property type="nucleotide sequence ID" value="NZ_LWQT01000120.1"/>
</dbReference>
<dbReference type="STRING" id="1285242.A6A04_08615"/>
<dbReference type="Pfam" id="PF13578">
    <property type="entry name" value="Methyltransf_24"/>
    <property type="match status" value="1"/>
</dbReference>
<evidence type="ECO:0000313" key="2">
    <source>
        <dbReference type="Proteomes" id="UP000078428"/>
    </source>
</evidence>
<dbReference type="Proteomes" id="UP000078428">
    <property type="component" value="Unassembled WGS sequence"/>
</dbReference>
<dbReference type="InterPro" id="IPR029063">
    <property type="entry name" value="SAM-dependent_MTases_sf"/>
</dbReference>
<sequence>MAAKIKIGNYGYTCQPRWGFGRPTHPRLTEIVERHRADYGRLIDRFAELSDLFAAIPLQAPEDSPGPRWMNPWFTAVDAVALTGMLARHDPRLLIEIGSGNSTKFARHAITQRRLRTKIVSIDPEPRAEVDALCDEVIRAPAEFVDPAVFSRLKSGDILFIDSSHRSLENSDVTALFLEVLPELPPGVIVHIHDVYLPYDYPPHAEGLMYNEQYLLAALLLGEAKWLEPAFPAFLASQDPQLSARLDPIWRAVGTNAFPAPSNSFWLNIKKRR</sequence>
<proteinExistence type="predicted"/>
<dbReference type="AlphaFoldDB" id="A0A178M6T0"/>
<comment type="caution">
    <text evidence="1">The sequence shown here is derived from an EMBL/GenBank/DDBJ whole genome shotgun (WGS) entry which is preliminary data.</text>
</comment>
<reference evidence="1 2" key="1">
    <citation type="submission" date="2016-04" db="EMBL/GenBank/DDBJ databases">
        <title>Draft genome sequence of freshwater magnetotactic bacteria Magnetospirillum marisnigri SP-1 and Magnetospirillum moscoviense BB-1.</title>
        <authorList>
            <person name="Koziaeva V."/>
            <person name="Dziuba M.V."/>
            <person name="Ivanov T.M."/>
            <person name="Kuznetsov B."/>
            <person name="Grouzdev D.S."/>
        </authorList>
    </citation>
    <scope>NUCLEOTIDE SEQUENCE [LARGE SCALE GENOMIC DNA]</scope>
    <source>
        <strain evidence="1 2">SP-1</strain>
    </source>
</reference>
<name>A0A178M6T0_9PROT</name>
<organism evidence="1 2">
    <name type="scientific">Paramagnetospirillum marisnigri</name>
    <dbReference type="NCBI Taxonomy" id="1285242"/>
    <lineage>
        <taxon>Bacteria</taxon>
        <taxon>Pseudomonadati</taxon>
        <taxon>Pseudomonadota</taxon>
        <taxon>Alphaproteobacteria</taxon>
        <taxon>Rhodospirillales</taxon>
        <taxon>Magnetospirillaceae</taxon>
        <taxon>Paramagnetospirillum</taxon>
    </lineage>
</organism>
<evidence type="ECO:0000313" key="1">
    <source>
        <dbReference type="EMBL" id="OAN43937.1"/>
    </source>
</evidence>
<dbReference type="EMBL" id="LWQT01000120">
    <property type="protein sequence ID" value="OAN43937.1"/>
    <property type="molecule type" value="Genomic_DNA"/>
</dbReference>